<evidence type="ECO:0000313" key="1">
    <source>
        <dbReference type="EMBL" id="GDY39610.1"/>
    </source>
</evidence>
<organism evidence="1 2">
    <name type="scientific">Streptomyces antimycoticus</name>
    <dbReference type="NCBI Taxonomy" id="68175"/>
    <lineage>
        <taxon>Bacteria</taxon>
        <taxon>Bacillati</taxon>
        <taxon>Actinomycetota</taxon>
        <taxon>Actinomycetes</taxon>
        <taxon>Kitasatosporales</taxon>
        <taxon>Streptomycetaceae</taxon>
        <taxon>Streptomyces</taxon>
        <taxon>Streptomyces violaceusniger group</taxon>
    </lineage>
</organism>
<sequence>MRHTPPGALSPQVNKLTFGVDLFDVEISLALGRGRLEPCGATVRRSASMDTFCCAAPTAVI</sequence>
<dbReference type="AlphaFoldDB" id="A0A4D4JXP1"/>
<keyword evidence="2" id="KW-1185">Reference proteome</keyword>
<protein>
    <submittedName>
        <fullName evidence="1">Uncharacterized protein</fullName>
    </submittedName>
</protein>
<proteinExistence type="predicted"/>
<gene>
    <name evidence="1" type="ORF">SANT12839_004920</name>
</gene>
<comment type="caution">
    <text evidence="1">The sequence shown here is derived from an EMBL/GenBank/DDBJ whole genome shotgun (WGS) entry which is preliminary data.</text>
</comment>
<name>A0A4D4JXP1_9ACTN</name>
<reference evidence="1 2" key="1">
    <citation type="journal article" date="2020" name="Int. J. Syst. Evol. Microbiol.">
        <title>Reclassification of Streptomyces castelarensis and Streptomyces sporoclivatus as later heterotypic synonyms of Streptomyces antimycoticus.</title>
        <authorList>
            <person name="Komaki H."/>
            <person name="Tamura T."/>
        </authorList>
    </citation>
    <scope>NUCLEOTIDE SEQUENCE [LARGE SCALE GENOMIC DNA]</scope>
    <source>
        <strain evidence="1 2">NBRC 12839</strain>
    </source>
</reference>
<dbReference type="Proteomes" id="UP000299290">
    <property type="component" value="Unassembled WGS sequence"/>
</dbReference>
<dbReference type="EMBL" id="BJHV01000001">
    <property type="protein sequence ID" value="GDY39610.1"/>
    <property type="molecule type" value="Genomic_DNA"/>
</dbReference>
<accession>A0A4D4JXP1</accession>
<evidence type="ECO:0000313" key="2">
    <source>
        <dbReference type="Proteomes" id="UP000299290"/>
    </source>
</evidence>